<feature type="compositionally biased region" description="Basic and acidic residues" evidence="1">
    <location>
        <begin position="277"/>
        <end position="300"/>
    </location>
</feature>
<evidence type="ECO:0000313" key="2">
    <source>
        <dbReference type="EMBL" id="KAK7895553.1"/>
    </source>
</evidence>
<name>A0AAW0N945_9GOBI</name>
<sequence>MDEQREEEMEEPEEAQGAGSVQGLDDDDEERRDRIAHTDKDMERWSKDPTLTQALFELVEQHQLQVRASSLRVCMVWLLVGDEEVFAEGATREEASVKAMSLVLERLRKQTKDGGLEETDEEKEEGHEVREETLREQGEESVSVEENSCPGPSAAFGSEEETTIDSVMRSFGRIFVNLFSKEQTVCEEEKEKHRSLETEERETAAEEVSLDISEERHMQSTGDEETFKGEGNLQEEQRPADPEMEDLNVSDEQSCPGSSSLFGSKEEGTEAPVMPEETLKEEREEDKVGQRERLPKKREV</sequence>
<evidence type="ECO:0000256" key="1">
    <source>
        <dbReference type="SAM" id="MobiDB-lite"/>
    </source>
</evidence>
<keyword evidence="3" id="KW-1185">Reference proteome</keyword>
<accession>A0AAW0N945</accession>
<feature type="region of interest" description="Disordered" evidence="1">
    <location>
        <begin position="111"/>
        <end position="161"/>
    </location>
</feature>
<gene>
    <name evidence="2" type="ORF">WMY93_020878</name>
</gene>
<protein>
    <submittedName>
        <fullName evidence="2">Uncharacterized protein</fullName>
    </submittedName>
</protein>
<proteinExistence type="predicted"/>
<feature type="compositionally biased region" description="Basic and acidic residues" evidence="1">
    <location>
        <begin position="124"/>
        <end position="138"/>
    </location>
</feature>
<feature type="compositionally biased region" description="Acidic residues" evidence="1">
    <location>
        <begin position="1"/>
        <end position="14"/>
    </location>
</feature>
<feature type="compositionally biased region" description="Polar residues" evidence="1">
    <location>
        <begin position="250"/>
        <end position="262"/>
    </location>
</feature>
<organism evidence="2 3">
    <name type="scientific">Mugilogobius chulae</name>
    <name type="common">yellowstripe goby</name>
    <dbReference type="NCBI Taxonomy" id="88201"/>
    <lineage>
        <taxon>Eukaryota</taxon>
        <taxon>Metazoa</taxon>
        <taxon>Chordata</taxon>
        <taxon>Craniata</taxon>
        <taxon>Vertebrata</taxon>
        <taxon>Euteleostomi</taxon>
        <taxon>Actinopterygii</taxon>
        <taxon>Neopterygii</taxon>
        <taxon>Teleostei</taxon>
        <taxon>Neoteleostei</taxon>
        <taxon>Acanthomorphata</taxon>
        <taxon>Gobiaria</taxon>
        <taxon>Gobiiformes</taxon>
        <taxon>Gobioidei</taxon>
        <taxon>Gobiidae</taxon>
        <taxon>Gobionellinae</taxon>
        <taxon>Mugilogobius</taxon>
    </lineage>
</organism>
<feature type="region of interest" description="Disordered" evidence="1">
    <location>
        <begin position="1"/>
        <end position="45"/>
    </location>
</feature>
<feature type="region of interest" description="Disordered" evidence="1">
    <location>
        <begin position="186"/>
        <end position="300"/>
    </location>
</feature>
<dbReference type="Proteomes" id="UP001460270">
    <property type="component" value="Unassembled WGS sequence"/>
</dbReference>
<dbReference type="AlphaFoldDB" id="A0AAW0N945"/>
<evidence type="ECO:0000313" key="3">
    <source>
        <dbReference type="Proteomes" id="UP001460270"/>
    </source>
</evidence>
<reference evidence="3" key="1">
    <citation type="submission" date="2024-04" db="EMBL/GenBank/DDBJ databases">
        <title>Salinicola lusitanus LLJ914,a marine bacterium isolated from the Okinawa Trough.</title>
        <authorList>
            <person name="Li J."/>
        </authorList>
    </citation>
    <scope>NUCLEOTIDE SEQUENCE [LARGE SCALE GENOMIC DNA]</scope>
</reference>
<feature type="compositionally biased region" description="Basic and acidic residues" evidence="1">
    <location>
        <begin position="31"/>
        <end position="45"/>
    </location>
</feature>
<feature type="compositionally biased region" description="Basic and acidic residues" evidence="1">
    <location>
        <begin position="187"/>
        <end position="204"/>
    </location>
</feature>
<comment type="caution">
    <text evidence="2">The sequence shown here is derived from an EMBL/GenBank/DDBJ whole genome shotgun (WGS) entry which is preliminary data.</text>
</comment>
<dbReference type="EMBL" id="JBBPFD010000015">
    <property type="protein sequence ID" value="KAK7895553.1"/>
    <property type="molecule type" value="Genomic_DNA"/>
</dbReference>